<feature type="domain" description="NAD-dependent epimerase/dehydratase" evidence="1">
    <location>
        <begin position="3"/>
        <end position="229"/>
    </location>
</feature>
<evidence type="ECO:0000313" key="2">
    <source>
        <dbReference type="EMBL" id="REG01297.1"/>
    </source>
</evidence>
<organism evidence="2 3">
    <name type="scientific">Asanoa ferruginea</name>
    <dbReference type="NCBI Taxonomy" id="53367"/>
    <lineage>
        <taxon>Bacteria</taxon>
        <taxon>Bacillati</taxon>
        <taxon>Actinomycetota</taxon>
        <taxon>Actinomycetes</taxon>
        <taxon>Micromonosporales</taxon>
        <taxon>Micromonosporaceae</taxon>
        <taxon>Asanoa</taxon>
    </lineage>
</organism>
<dbReference type="EMBL" id="QUMQ01000001">
    <property type="protein sequence ID" value="REG01297.1"/>
    <property type="molecule type" value="Genomic_DNA"/>
</dbReference>
<dbReference type="GO" id="GO:0004029">
    <property type="term" value="F:aldehyde dehydrogenase (NAD+) activity"/>
    <property type="evidence" value="ECO:0007669"/>
    <property type="project" value="TreeGrafter"/>
</dbReference>
<keyword evidence="3" id="KW-1185">Reference proteome</keyword>
<dbReference type="Gene3D" id="3.40.50.720">
    <property type="entry name" value="NAD(P)-binding Rossmann-like Domain"/>
    <property type="match status" value="1"/>
</dbReference>
<dbReference type="SUPFAM" id="SSF51735">
    <property type="entry name" value="NAD(P)-binding Rossmann-fold domains"/>
    <property type="match status" value="1"/>
</dbReference>
<dbReference type="OrthoDB" id="5491199at2"/>
<dbReference type="InterPro" id="IPR001509">
    <property type="entry name" value="Epimerase_deHydtase"/>
</dbReference>
<dbReference type="Pfam" id="PF01370">
    <property type="entry name" value="Epimerase"/>
    <property type="match status" value="1"/>
</dbReference>
<dbReference type="AlphaFoldDB" id="A0A3D9ZVF5"/>
<comment type="caution">
    <text evidence="2">The sequence shown here is derived from an EMBL/GenBank/DDBJ whole genome shotgun (WGS) entry which is preliminary data.</text>
</comment>
<accession>A0A3D9ZVF5</accession>
<dbReference type="InterPro" id="IPR051783">
    <property type="entry name" value="NAD(P)-dependent_oxidoreduct"/>
</dbReference>
<name>A0A3D9ZVF5_9ACTN</name>
<dbReference type="Proteomes" id="UP000256913">
    <property type="component" value="Unassembled WGS sequence"/>
</dbReference>
<evidence type="ECO:0000313" key="3">
    <source>
        <dbReference type="Proteomes" id="UP000256913"/>
    </source>
</evidence>
<dbReference type="PANTHER" id="PTHR48079">
    <property type="entry name" value="PROTEIN YEEZ"/>
    <property type="match status" value="1"/>
</dbReference>
<evidence type="ECO:0000259" key="1">
    <source>
        <dbReference type="Pfam" id="PF01370"/>
    </source>
</evidence>
<dbReference type="PANTHER" id="PTHR48079:SF6">
    <property type="entry name" value="NAD(P)-BINDING DOMAIN-CONTAINING PROTEIN-RELATED"/>
    <property type="match status" value="1"/>
</dbReference>
<gene>
    <name evidence="2" type="ORF">DFJ67_7378</name>
</gene>
<protein>
    <submittedName>
        <fullName evidence="2">Nucleoside-diphosphate-sugar epimerase</fullName>
    </submittedName>
</protein>
<reference evidence="2 3" key="1">
    <citation type="submission" date="2018-08" db="EMBL/GenBank/DDBJ databases">
        <title>Sequencing the genomes of 1000 actinobacteria strains.</title>
        <authorList>
            <person name="Klenk H.-P."/>
        </authorList>
    </citation>
    <scope>NUCLEOTIDE SEQUENCE [LARGE SCALE GENOMIC DNA]</scope>
    <source>
        <strain evidence="2 3">DSM 44099</strain>
    </source>
</reference>
<dbReference type="GO" id="GO:0005737">
    <property type="term" value="C:cytoplasm"/>
    <property type="evidence" value="ECO:0007669"/>
    <property type="project" value="TreeGrafter"/>
</dbReference>
<sequence length="352" mass="37246">MRVLVTGGTGFVGSHTVAALLAAGHEVRLLVRSPARIAPALRPLGVTGAVDHVVGDVTDPDAVRRALVGCTAVVHAAAVYDLDARAHRAIERTNEAGAATVLRAAVALGCDPVVHVSSFVALMRPGAACTPDSALSVTPGAYARSKVASEAVARDLQTEGAPVVIVHPGGVLGPHDPHSGDQARRLRNILRGYYPVWPGGGSHVVDVREVAAVHAAVLAPGRGPRRYVVPGHHVDGHAMFAALRAVTGRRLPNRVLPASMILPMARAVSGVQRFVPFHLPIEYEGVLICSYDSRFDDSRARTELSVEPRPLTETYADTVRWLYATGQVSARQAGAVARADVRRRSPRSTVDR</sequence>
<proteinExistence type="predicted"/>
<dbReference type="RefSeq" id="WP_116073452.1">
    <property type="nucleotide sequence ID" value="NZ_BONB01000051.1"/>
</dbReference>
<dbReference type="InterPro" id="IPR036291">
    <property type="entry name" value="NAD(P)-bd_dom_sf"/>
</dbReference>